<dbReference type="RefSeq" id="WP_246482325.1">
    <property type="nucleotide sequence ID" value="NZ_BSFF01000002.1"/>
</dbReference>
<comment type="similarity">
    <text evidence="1">Belongs to the RelE toxin family.</text>
</comment>
<dbReference type="PANTHER" id="PTHR33755">
    <property type="entry name" value="TOXIN PARE1-RELATED"/>
    <property type="match status" value="1"/>
</dbReference>
<dbReference type="InterPro" id="IPR007712">
    <property type="entry name" value="RelE/ParE_toxin"/>
</dbReference>
<protein>
    <recommendedName>
        <fullName evidence="5">Type II toxin-antitoxin system RelE/ParE family toxin</fullName>
    </recommendedName>
</protein>
<reference evidence="3" key="2">
    <citation type="submission" date="2023-01" db="EMBL/GenBank/DDBJ databases">
        <authorList>
            <person name="Sun Q."/>
            <person name="Evtushenko L."/>
        </authorList>
    </citation>
    <scope>NUCLEOTIDE SEQUENCE</scope>
    <source>
        <strain evidence="3">VKM B-1606</strain>
    </source>
</reference>
<dbReference type="Proteomes" id="UP001143400">
    <property type="component" value="Unassembled WGS sequence"/>
</dbReference>
<evidence type="ECO:0008006" key="5">
    <source>
        <dbReference type="Google" id="ProtNLM"/>
    </source>
</evidence>
<comment type="caution">
    <text evidence="3">The sequence shown here is derived from an EMBL/GenBank/DDBJ whole genome shotgun (WGS) entry which is preliminary data.</text>
</comment>
<proteinExistence type="inferred from homology"/>
<name>A0A9W6IT18_9HYPH</name>
<dbReference type="PANTHER" id="PTHR33755:SF8">
    <property type="entry name" value="TOXIN PARE2"/>
    <property type="match status" value="1"/>
</dbReference>
<organism evidence="3 4">
    <name type="scientific">Methylopila capsulata</name>
    <dbReference type="NCBI Taxonomy" id="61654"/>
    <lineage>
        <taxon>Bacteria</taxon>
        <taxon>Pseudomonadati</taxon>
        <taxon>Pseudomonadota</taxon>
        <taxon>Alphaproteobacteria</taxon>
        <taxon>Hyphomicrobiales</taxon>
        <taxon>Methylopilaceae</taxon>
        <taxon>Methylopila</taxon>
    </lineage>
</organism>
<dbReference type="AlphaFoldDB" id="A0A9W6IT18"/>
<evidence type="ECO:0000256" key="2">
    <source>
        <dbReference type="ARBA" id="ARBA00022649"/>
    </source>
</evidence>
<evidence type="ECO:0000313" key="4">
    <source>
        <dbReference type="Proteomes" id="UP001143400"/>
    </source>
</evidence>
<dbReference type="Pfam" id="PF05016">
    <property type="entry name" value="ParE_toxin"/>
    <property type="match status" value="1"/>
</dbReference>
<gene>
    <name evidence="3" type="ORF">GCM10008170_20300</name>
</gene>
<dbReference type="Gene3D" id="3.30.2310.20">
    <property type="entry name" value="RelE-like"/>
    <property type="match status" value="1"/>
</dbReference>
<reference evidence="3" key="1">
    <citation type="journal article" date="2014" name="Int. J. Syst. Evol. Microbiol.">
        <title>Complete genome sequence of Corynebacterium casei LMG S-19264T (=DSM 44701T), isolated from a smear-ripened cheese.</title>
        <authorList>
            <consortium name="US DOE Joint Genome Institute (JGI-PGF)"/>
            <person name="Walter F."/>
            <person name="Albersmeier A."/>
            <person name="Kalinowski J."/>
            <person name="Ruckert C."/>
        </authorList>
    </citation>
    <scope>NUCLEOTIDE SEQUENCE</scope>
    <source>
        <strain evidence="3">VKM B-1606</strain>
    </source>
</reference>
<keyword evidence="2" id="KW-1277">Toxin-antitoxin system</keyword>
<evidence type="ECO:0000313" key="3">
    <source>
        <dbReference type="EMBL" id="GLK56011.1"/>
    </source>
</evidence>
<dbReference type="InterPro" id="IPR051803">
    <property type="entry name" value="TA_system_RelE-like_toxin"/>
</dbReference>
<sequence length="101" mass="11407">MGEARTLRLRFTRIAARELDEVLSNVAERSPQGARAVRARIQTVVELLREHPHSGQLTSRPRLRRIVVVPYPYLVFYEVRGVEVIVVAVRHAARDPAGMPG</sequence>
<dbReference type="EMBL" id="BSFF01000002">
    <property type="protein sequence ID" value="GLK56011.1"/>
    <property type="molecule type" value="Genomic_DNA"/>
</dbReference>
<accession>A0A9W6IT18</accession>
<evidence type="ECO:0000256" key="1">
    <source>
        <dbReference type="ARBA" id="ARBA00006226"/>
    </source>
</evidence>
<dbReference type="InterPro" id="IPR035093">
    <property type="entry name" value="RelE/ParE_toxin_dom_sf"/>
</dbReference>